<proteinExistence type="predicted"/>
<dbReference type="AlphaFoldDB" id="A0AB38T7X0"/>
<keyword evidence="2" id="KW-1185">Reference proteome</keyword>
<gene>
    <name evidence="1" type="ORF">LRP29_26765</name>
</gene>
<dbReference type="Proteomes" id="UP001060070">
    <property type="component" value="Chromosome"/>
</dbReference>
<dbReference type="InterPro" id="IPR010866">
    <property type="entry name" value="A-2_8-polyST"/>
</dbReference>
<evidence type="ECO:0000313" key="2">
    <source>
        <dbReference type="Proteomes" id="UP001060070"/>
    </source>
</evidence>
<protein>
    <submittedName>
        <fullName evidence="1">Alpha-2,8-polysialyltransferase family protein</fullName>
    </submittedName>
</protein>
<dbReference type="RefSeq" id="WP_245265334.1">
    <property type="nucleotide sequence ID" value="NZ_CP088147.1"/>
</dbReference>
<accession>A0AB38T7X0</accession>
<dbReference type="EMBL" id="CP088147">
    <property type="protein sequence ID" value="UTU51037.1"/>
    <property type="molecule type" value="Genomic_DNA"/>
</dbReference>
<sequence length="400" mass="45244">MPARICCVFGSWQLLSLVASLRQSTMDGSSPADQEHEDYLLLYETAGVSEHFKTGLAELASKVWTWRRIIWAYDLLTSERKYGQLQIFRIHRLIRDTIGLDASSVAEIWACFVNRPSEKILLDSYPEAKIVLYEDGLTSYLPFEMATMSRPPGTRFRRRITAALIAGLSTISPAFRLRKAADRIERHHLRRVTKFYSLLHEIPIHDALENVPRFQVGASLMRDVIDEACRDALSGGDEHCRASANPRILLLGQALSRNRIMSYAQEAAIYRRIAEQIVERGYDVVWKEHPRISKPFFPELLDAVGNVTADANTRIMAANLPHIYPIELVVSRMNIVGCVSGTSAALLYLKWLYGIKTYTFAETLIPLMTGADILMSEMVKAHAEPFSTLQSLNETQKGIR</sequence>
<name>A0AB38T7X0_9HYPH</name>
<organism evidence="1 2">
    <name type="scientific">Mesorhizobium ciceri</name>
    <dbReference type="NCBI Taxonomy" id="39645"/>
    <lineage>
        <taxon>Bacteria</taxon>
        <taxon>Pseudomonadati</taxon>
        <taxon>Pseudomonadota</taxon>
        <taxon>Alphaproteobacteria</taxon>
        <taxon>Hyphomicrobiales</taxon>
        <taxon>Phyllobacteriaceae</taxon>
        <taxon>Mesorhizobium</taxon>
    </lineage>
</organism>
<evidence type="ECO:0000313" key="1">
    <source>
        <dbReference type="EMBL" id="UTU51037.1"/>
    </source>
</evidence>
<dbReference type="Pfam" id="PF07388">
    <property type="entry name" value="A-2_8-polyST"/>
    <property type="match status" value="1"/>
</dbReference>
<reference evidence="1 2" key="1">
    <citation type="journal article" date="2022" name="Microbiol. Resour. Announc.">
        <title>Complete Genome Sequence of Mesorhizobium ciceri Strain R30, a Rhizobium Used as a Commercial Inoculant for Chickpea in Argentina.</title>
        <authorList>
            <person name="Foresto E."/>
            <person name="Revale S."/>
            <person name="Primo E."/>
            <person name="Nievas F."/>
            <person name="Carezzano E."/>
            <person name="Puente M."/>
            <person name="Alzari P."/>
            <person name="Mart M."/>
            <person name="Ben-Assaya M."/>
            <person name="Mornico D."/>
            <person name="Santoro M."/>
            <person name="Mart F."/>
            <person name="Giordano W."/>
            <person name="Bogino P."/>
        </authorList>
    </citation>
    <scope>NUCLEOTIDE SEQUENCE [LARGE SCALE GENOMIC DNA]</scope>
    <source>
        <strain evidence="1 2">R30</strain>
    </source>
</reference>